<dbReference type="SUPFAM" id="SSF143880">
    <property type="entry name" value="NE0471 N-terminal domain-like"/>
    <property type="match status" value="1"/>
</dbReference>
<proteinExistence type="predicted"/>
<gene>
    <name evidence="1" type="ORF">JJN12_12730</name>
</gene>
<comment type="caution">
    <text evidence="1">The sequence shown here is derived from an EMBL/GenBank/DDBJ whole genome shotgun (WGS) entry which is preliminary data.</text>
</comment>
<protein>
    <submittedName>
        <fullName evidence="1">DUF2442 domain-containing protein</fullName>
    </submittedName>
</protein>
<dbReference type="Pfam" id="PF10387">
    <property type="entry name" value="DUF2442"/>
    <property type="match status" value="1"/>
</dbReference>
<dbReference type="Proteomes" id="UP000604730">
    <property type="component" value="Unassembled WGS sequence"/>
</dbReference>
<evidence type="ECO:0000313" key="1">
    <source>
        <dbReference type="EMBL" id="MBK5898625.1"/>
    </source>
</evidence>
<dbReference type="Gene3D" id="3.30.2020.10">
    <property type="entry name" value="NE0471-like N-terminal domain"/>
    <property type="match status" value="1"/>
</dbReference>
<reference evidence="1 2" key="1">
    <citation type="submission" date="2021-01" db="EMBL/GenBank/DDBJ databases">
        <title>Isolation and description of Catonella massiliensis sp. nov., a novel Catonella species, isolated from a stable periodontitis subject.</title>
        <authorList>
            <person name="Antezack A."/>
            <person name="Boxberger M."/>
            <person name="La Scola B."/>
            <person name="Monnet-Corti V."/>
        </authorList>
    </citation>
    <scope>NUCLEOTIDE SEQUENCE [LARGE SCALE GENOMIC DNA]</scope>
    <source>
        <strain evidence="1 2">Marseille-Q4567</strain>
    </source>
</reference>
<dbReference type="InterPro" id="IPR036782">
    <property type="entry name" value="NE0471-like_N"/>
</dbReference>
<accession>A0ABS1J3A0</accession>
<dbReference type="EMBL" id="JAEPRJ010000001">
    <property type="protein sequence ID" value="MBK5898625.1"/>
    <property type="molecule type" value="Genomic_DNA"/>
</dbReference>
<evidence type="ECO:0000313" key="2">
    <source>
        <dbReference type="Proteomes" id="UP000604730"/>
    </source>
</evidence>
<dbReference type="InterPro" id="IPR018841">
    <property type="entry name" value="DUF2442"/>
</dbReference>
<name>A0ABS1J3A0_9FIRM</name>
<sequence length="142" mass="16307">MLMNIKVKEVKPLDNLKLDVLFTNGIRKIYDVKKAMSHYEPFKELEDNPYLFKQAKVDCGGCAVCWNDEVDVTEYELWEMGETVQTAEKISNIHFNRNGQGRMGTKITLPLSWIETMGFNENNKEACLFFDGDSISIKSKNA</sequence>
<organism evidence="1 2">
    <name type="scientific">Catonella massiliensis</name>
    <dbReference type="NCBI Taxonomy" id="2799636"/>
    <lineage>
        <taxon>Bacteria</taxon>
        <taxon>Bacillati</taxon>
        <taxon>Bacillota</taxon>
        <taxon>Clostridia</taxon>
        <taxon>Lachnospirales</taxon>
        <taxon>Lachnospiraceae</taxon>
        <taxon>Catonella</taxon>
    </lineage>
</organism>
<keyword evidence="2" id="KW-1185">Reference proteome</keyword>